<comment type="caution">
    <text evidence="14">The sequence shown here is derived from an EMBL/GenBank/DDBJ whole genome shotgun (WGS) entry which is preliminary data.</text>
</comment>
<evidence type="ECO:0000259" key="13">
    <source>
        <dbReference type="PROSITE" id="PS50245"/>
    </source>
</evidence>
<dbReference type="GO" id="GO:0008017">
    <property type="term" value="F:microtubule binding"/>
    <property type="evidence" value="ECO:0007669"/>
    <property type="project" value="InterPro"/>
</dbReference>
<dbReference type="PROSITE" id="PS00411">
    <property type="entry name" value="KINESIN_MOTOR_1"/>
    <property type="match status" value="1"/>
</dbReference>
<dbReference type="FunFam" id="3.40.850.10:FF:000021">
    <property type="entry name" value="kinesin-like protein KIF16B isoform X1"/>
    <property type="match status" value="1"/>
</dbReference>
<feature type="region of interest" description="Disordered" evidence="11">
    <location>
        <begin position="1640"/>
        <end position="1665"/>
    </location>
</feature>
<dbReference type="GO" id="GO:0005524">
    <property type="term" value="F:ATP binding"/>
    <property type="evidence" value="ECO:0007669"/>
    <property type="project" value="UniProtKB-UniRule"/>
</dbReference>
<evidence type="ECO:0000256" key="1">
    <source>
        <dbReference type="ARBA" id="ARBA00004245"/>
    </source>
</evidence>
<feature type="coiled-coil region" evidence="10">
    <location>
        <begin position="359"/>
        <end position="420"/>
    </location>
</feature>
<dbReference type="InterPro" id="IPR036961">
    <property type="entry name" value="Kinesin_motor_dom_sf"/>
</dbReference>
<dbReference type="Pfam" id="PF01302">
    <property type="entry name" value="CAP_GLY"/>
    <property type="match status" value="1"/>
</dbReference>
<feature type="domain" description="CAP-Gly" evidence="13">
    <location>
        <begin position="1592"/>
        <end position="1626"/>
    </location>
</feature>
<dbReference type="InterPro" id="IPR000938">
    <property type="entry name" value="CAP-Gly_domain"/>
</dbReference>
<evidence type="ECO:0000256" key="8">
    <source>
        <dbReference type="ARBA" id="ARBA00023212"/>
    </source>
</evidence>
<evidence type="ECO:0000256" key="3">
    <source>
        <dbReference type="ARBA" id="ARBA00022701"/>
    </source>
</evidence>
<dbReference type="InterPro" id="IPR036859">
    <property type="entry name" value="CAP-Gly_dom_sf"/>
</dbReference>
<evidence type="ECO:0000256" key="6">
    <source>
        <dbReference type="ARBA" id="ARBA00023054"/>
    </source>
</evidence>
<dbReference type="InterPro" id="IPR001752">
    <property type="entry name" value="Kinesin_motor_dom"/>
</dbReference>
<dbReference type="Pfam" id="PF00225">
    <property type="entry name" value="Kinesin"/>
    <property type="match status" value="1"/>
</dbReference>
<dbReference type="SMART" id="SM01052">
    <property type="entry name" value="CAP_GLY"/>
    <property type="match status" value="1"/>
</dbReference>
<dbReference type="CDD" id="cd01365">
    <property type="entry name" value="KISc_KIF1A_KIF1B"/>
    <property type="match status" value="1"/>
</dbReference>
<dbReference type="InterPro" id="IPR008984">
    <property type="entry name" value="SMAD_FHA_dom_sf"/>
</dbReference>
<feature type="region of interest" description="Disordered" evidence="11">
    <location>
        <begin position="1306"/>
        <end position="1371"/>
    </location>
</feature>
<dbReference type="InterPro" id="IPR000253">
    <property type="entry name" value="FHA_dom"/>
</dbReference>
<dbReference type="PROSITE" id="PS50067">
    <property type="entry name" value="KINESIN_MOTOR_2"/>
    <property type="match status" value="1"/>
</dbReference>
<feature type="binding site" evidence="9">
    <location>
        <begin position="95"/>
        <end position="102"/>
    </location>
    <ligand>
        <name>ATP</name>
        <dbReference type="ChEBI" id="CHEBI:30616"/>
    </ligand>
</feature>
<dbReference type="PANTHER" id="PTHR47117">
    <property type="entry name" value="STAR-RELATED LIPID TRANSFER PROTEIN 9"/>
    <property type="match status" value="1"/>
</dbReference>
<evidence type="ECO:0000256" key="4">
    <source>
        <dbReference type="ARBA" id="ARBA00022741"/>
    </source>
</evidence>
<dbReference type="InterPro" id="IPR019821">
    <property type="entry name" value="Kinesin_motor_CS"/>
</dbReference>
<gene>
    <name evidence="14" type="ORF">LOD99_652</name>
</gene>
<keyword evidence="2" id="KW-0963">Cytoplasm</keyword>
<keyword evidence="4 9" id="KW-0547">Nucleotide-binding</keyword>
<dbReference type="SUPFAM" id="SSF52540">
    <property type="entry name" value="P-loop containing nucleoside triphosphate hydrolases"/>
    <property type="match status" value="1"/>
</dbReference>
<dbReference type="SUPFAM" id="SSF74924">
    <property type="entry name" value="Cap-Gly domain"/>
    <property type="match status" value="1"/>
</dbReference>
<dbReference type="InterPro" id="IPR027417">
    <property type="entry name" value="P-loop_NTPase"/>
</dbReference>
<dbReference type="Gene3D" id="6.10.250.2520">
    <property type="match status" value="1"/>
</dbReference>
<feature type="domain" description="Kinesin motor" evidence="12">
    <location>
        <begin position="6"/>
        <end position="351"/>
    </location>
</feature>
<dbReference type="Proteomes" id="UP001165289">
    <property type="component" value="Unassembled WGS sequence"/>
</dbReference>
<proteinExistence type="inferred from homology"/>
<dbReference type="GO" id="GO:0003777">
    <property type="term" value="F:microtubule motor activity"/>
    <property type="evidence" value="ECO:0007669"/>
    <property type="project" value="InterPro"/>
</dbReference>
<protein>
    <submittedName>
        <fullName evidence="14">Kinesin-like protein KIF13A</fullName>
    </submittedName>
</protein>
<keyword evidence="3" id="KW-0493">Microtubule</keyword>
<evidence type="ECO:0000259" key="12">
    <source>
        <dbReference type="PROSITE" id="PS50067"/>
    </source>
</evidence>
<keyword evidence="6 10" id="KW-0175">Coiled coil</keyword>
<name>A0AAV7JZ56_9METZ</name>
<dbReference type="Pfam" id="PF00498">
    <property type="entry name" value="FHA"/>
    <property type="match status" value="1"/>
</dbReference>
<feature type="coiled-coil region" evidence="10">
    <location>
        <begin position="579"/>
        <end position="625"/>
    </location>
</feature>
<dbReference type="Gene3D" id="2.60.200.20">
    <property type="match status" value="1"/>
</dbReference>
<evidence type="ECO:0000256" key="5">
    <source>
        <dbReference type="ARBA" id="ARBA00022840"/>
    </source>
</evidence>
<evidence type="ECO:0000256" key="7">
    <source>
        <dbReference type="ARBA" id="ARBA00023175"/>
    </source>
</evidence>
<comment type="subcellular location">
    <subcellularLocation>
        <location evidence="1">Cytoplasm</location>
        <location evidence="1">Cytoskeleton</location>
    </subcellularLocation>
</comment>
<evidence type="ECO:0000256" key="10">
    <source>
        <dbReference type="SAM" id="Coils"/>
    </source>
</evidence>
<accession>A0AAV7JZ56</accession>
<dbReference type="SMART" id="SM00129">
    <property type="entry name" value="KISc"/>
    <property type="match status" value="1"/>
</dbReference>
<keyword evidence="7 9" id="KW-0505">Motor protein</keyword>
<dbReference type="Gene3D" id="2.30.30.190">
    <property type="entry name" value="CAP Gly-rich-like domain"/>
    <property type="match status" value="1"/>
</dbReference>
<dbReference type="SUPFAM" id="SSF49879">
    <property type="entry name" value="SMAD/FHA domain"/>
    <property type="match status" value="1"/>
</dbReference>
<evidence type="ECO:0000313" key="14">
    <source>
        <dbReference type="EMBL" id="KAI6654253.1"/>
    </source>
</evidence>
<reference evidence="14 15" key="1">
    <citation type="journal article" date="2023" name="BMC Biol.">
        <title>The compact genome of the sponge Oopsacas minuta (Hexactinellida) is lacking key metazoan core genes.</title>
        <authorList>
            <person name="Santini S."/>
            <person name="Schenkelaars Q."/>
            <person name="Jourda C."/>
            <person name="Duchesne M."/>
            <person name="Belahbib H."/>
            <person name="Rocher C."/>
            <person name="Selva M."/>
            <person name="Riesgo A."/>
            <person name="Vervoort M."/>
            <person name="Leys S.P."/>
            <person name="Kodjabachian L."/>
            <person name="Le Bivic A."/>
            <person name="Borchiellini C."/>
            <person name="Claverie J.M."/>
            <person name="Renard E."/>
        </authorList>
    </citation>
    <scope>NUCLEOTIDE SEQUENCE [LARGE SCALE GENOMIC DNA]</scope>
    <source>
        <strain evidence="14">SPO-2</strain>
    </source>
</reference>
<keyword evidence="15" id="KW-1185">Reference proteome</keyword>
<dbReference type="InterPro" id="IPR032405">
    <property type="entry name" value="Kinesin_assoc"/>
</dbReference>
<organism evidence="14 15">
    <name type="scientific">Oopsacas minuta</name>
    <dbReference type="NCBI Taxonomy" id="111878"/>
    <lineage>
        <taxon>Eukaryota</taxon>
        <taxon>Metazoa</taxon>
        <taxon>Porifera</taxon>
        <taxon>Hexactinellida</taxon>
        <taxon>Hexasterophora</taxon>
        <taxon>Lyssacinosida</taxon>
        <taxon>Leucopsacidae</taxon>
        <taxon>Oopsacas</taxon>
    </lineage>
</organism>
<dbReference type="Pfam" id="PF16183">
    <property type="entry name" value="Kinesin_assoc"/>
    <property type="match status" value="1"/>
</dbReference>
<keyword evidence="5 9" id="KW-0067">ATP-binding</keyword>
<dbReference type="PROSITE" id="PS50245">
    <property type="entry name" value="CAP_GLY_2"/>
    <property type="match status" value="1"/>
</dbReference>
<feature type="region of interest" description="Disordered" evidence="11">
    <location>
        <begin position="1457"/>
        <end position="1555"/>
    </location>
</feature>
<evidence type="ECO:0000313" key="15">
    <source>
        <dbReference type="Proteomes" id="UP001165289"/>
    </source>
</evidence>
<dbReference type="SMART" id="SM00240">
    <property type="entry name" value="FHA"/>
    <property type="match status" value="1"/>
</dbReference>
<keyword evidence="8" id="KW-0206">Cytoskeleton</keyword>
<dbReference type="PRINTS" id="PR00380">
    <property type="entry name" value="KINESINHEAVY"/>
</dbReference>
<dbReference type="Gene3D" id="3.40.850.10">
    <property type="entry name" value="Kinesin motor domain"/>
    <property type="match status" value="1"/>
</dbReference>
<evidence type="ECO:0000256" key="9">
    <source>
        <dbReference type="PROSITE-ProRule" id="PRU00283"/>
    </source>
</evidence>
<evidence type="ECO:0000256" key="2">
    <source>
        <dbReference type="ARBA" id="ARBA00022490"/>
    </source>
</evidence>
<dbReference type="GO" id="GO:0007018">
    <property type="term" value="P:microtubule-based movement"/>
    <property type="evidence" value="ECO:0007669"/>
    <property type="project" value="InterPro"/>
</dbReference>
<evidence type="ECO:0000256" key="11">
    <source>
        <dbReference type="SAM" id="MobiDB-lite"/>
    </source>
</evidence>
<feature type="compositionally biased region" description="Polar residues" evidence="11">
    <location>
        <begin position="1472"/>
        <end position="1498"/>
    </location>
</feature>
<dbReference type="GO" id="GO:0005874">
    <property type="term" value="C:microtubule"/>
    <property type="evidence" value="ECO:0007669"/>
    <property type="project" value="UniProtKB-KW"/>
</dbReference>
<sequence length="1665" mass="186296">MSKGDAVMVVVRVRPLNRREIEMNTKICIDMKGKQVLLSSTNKQNQKNYSFDHCFWSINPDNPKFTGQEGVFNALGGNFLDNAFQGYNGCVFAYGQTGSGKSYTMMGPPSGEEQRGLIPRLCDSLFSRIEQQTADKPDITSTVEVSYMEIYNEKVRDLFMPRVSQKELKVREHHSLGPYVEGLTKLATTTSGEIERLMLEGNRSRTVAATQMNAESSRSHAVFTIEFRQTEFDSVRGLGTEKVSRISLVDLAGSERASKTGTTGDRLKEGSNINLALTTLGRVISSLADISSGKKGTQDFVPYRDSVLTWLLKDSLGGNSRTIMIATISPAKDNFEESLSTLRYADSAKRIVNHAIINEDDNSRIIRELKEELNRLKEMLESGGGGGGGAPGARDMHTGDDELAEKLKDAQNMLAQHEQSWTEKLDNTHKLEEERQRIMEEMGISIQSAGIQGKSGHFYLVNMNADPSMNELLVYNVKETTIIGRPDNKPPPDIQLRGLSINKQHCKIEIIGTECIISRYGDAVIYVNGKEIFEPTQLYHGYRMLLGNNHWFRVNAPGGHANPPEGLCDADVDINTAKKELAMNDYDSIVNDMKEEKEEALRKIHKEYEEQLQEYRDKLTDAMSTPETYNPPSELDSQSLIRLQEVVLYASDLVRTANQYSEALQKEVKFSVTLRIDPSYLAPRSRFLFREDLTYCVAIRVIFTSKSTDAVWSLDTLQEKLAVIAEMYEEIERNREEKGEGVKMWWNESMGPDPFCDMENHSLIGVANAYLSCLFHFIPVEFSAPILSPQGLVIGKLNLVLQRLNTLHHDIDNFEDCDPFSTASSYTGSSISALQDILPGSNIYIRVTIQNAQDLPPNIQFVFCQYRMFGFEEAVTVASILEAGHQNSITEGCIPFNHTKTFSLEATDDFIDYCREGVLSIEVFGHRATAVDYRDLSSTTSIDENPERKWVRIRNFISLSAKILELNVEGEHFPVELKESSQSLCGGTYQLKQGQSRKIQVSVQNVQSSGLIELGSIQNIEIGSIVVRSKQDIPLDSFQEQDFNIMKEKWGQTLMLRKDYLDSEMKDLMDKQEKTSDDIHKETKLIDEWLQMQQERNLLVHSDFSQILGMSKNWYLPIGYESRPPIIFIDIENELIHKTGYIPGERDPQMLPLKFKVESSSKLDATATWDATDHENKHLMSITSPKERVFITLRVTVAMKHPPGCKIRLRKRLQIRIIKGTRGGFLAGFPFAREQVRKSGVVFEIFCGLPRTEGVPTRVDVHPSILEPNKGESIVQAFRRGMEEISNQLQLDRLRQEISLKEQLNKAGSGQLNPPPSVSPGLHSGISSSPRSQDDSESPELENIPGIVVSPPIHRPLKQSPLIPHSSSNSDLFTPPMSRSPVDEVTQQVTNLQTADITPTPNEQEPIPKLLVVSATIDETDEGLVIAKQSSDANDLGRQFDLDLAINLKNLPRESPEALLTPDLSDNESQDRFTNPDTHQSYDMGNSQFKSPSVSPLQSPIKSPIHKKSSAPATTPSKKSSLGRAIPPRSVTPDLIGKSRININNRHSTPGAASPGVDFKLNDTVLVDLKAGNKVGKVRYIGTFLPAKDNEIWVGLQLHEPIGKHNGTVESKVYFKCKEKHGAFVPLSKIICVCNDRAKTSSSAGPRITRSFTPLDNTSRGRIKN</sequence>
<comment type="similarity">
    <text evidence="9">Belongs to the TRAFAC class myosin-kinesin ATPase superfamily. Kinesin family.</text>
</comment>
<dbReference type="EMBL" id="JAKMXF010000222">
    <property type="protein sequence ID" value="KAI6654253.1"/>
    <property type="molecule type" value="Genomic_DNA"/>
</dbReference>